<reference evidence="1" key="1">
    <citation type="submission" date="2023-01" db="EMBL/GenBank/DDBJ databases">
        <title>Genome assembly of the deep-sea coral Lophelia pertusa.</title>
        <authorList>
            <person name="Herrera S."/>
            <person name="Cordes E."/>
        </authorList>
    </citation>
    <scope>NUCLEOTIDE SEQUENCE</scope>
    <source>
        <strain evidence="1">USNM1676648</strain>
        <tissue evidence="1">Polyp</tissue>
    </source>
</reference>
<dbReference type="OrthoDB" id="5983578at2759"/>
<keyword evidence="2" id="KW-1185">Reference proteome</keyword>
<name>A0A9W9YW38_9CNID</name>
<dbReference type="Gene3D" id="3.30.70.2330">
    <property type="match status" value="1"/>
</dbReference>
<proteinExistence type="predicted"/>
<dbReference type="Proteomes" id="UP001163046">
    <property type="component" value="Unassembled WGS sequence"/>
</dbReference>
<comment type="caution">
    <text evidence="1">The sequence shown here is derived from an EMBL/GenBank/DDBJ whole genome shotgun (WGS) entry which is preliminary data.</text>
</comment>
<evidence type="ECO:0000313" key="1">
    <source>
        <dbReference type="EMBL" id="KAJ7369829.1"/>
    </source>
</evidence>
<sequence>MSLEEADEFVVVEVQEKEEADPGYRIRAVGMCFYRPGKDLVNGRRYKLHRSPQNPKDEWCIEIKEQQRVRATLNKDISQLLAPFLDENVTSDPTCLVLQDAAWSRGDNGRPARAHKVVIRLVVRYNKLTYLRETFKYYEIVIVAEK</sequence>
<dbReference type="AlphaFoldDB" id="A0A9W9YW38"/>
<dbReference type="EMBL" id="MU826884">
    <property type="protein sequence ID" value="KAJ7369829.1"/>
    <property type="molecule type" value="Genomic_DNA"/>
</dbReference>
<evidence type="ECO:0000313" key="2">
    <source>
        <dbReference type="Proteomes" id="UP001163046"/>
    </source>
</evidence>
<protein>
    <submittedName>
        <fullName evidence="1">Uncharacterized protein</fullName>
    </submittedName>
</protein>
<gene>
    <name evidence="1" type="ORF">OS493_036200</name>
</gene>
<accession>A0A9W9YW38</accession>
<organism evidence="1 2">
    <name type="scientific">Desmophyllum pertusum</name>
    <dbReference type="NCBI Taxonomy" id="174260"/>
    <lineage>
        <taxon>Eukaryota</taxon>
        <taxon>Metazoa</taxon>
        <taxon>Cnidaria</taxon>
        <taxon>Anthozoa</taxon>
        <taxon>Hexacorallia</taxon>
        <taxon>Scleractinia</taxon>
        <taxon>Caryophylliina</taxon>
        <taxon>Caryophylliidae</taxon>
        <taxon>Desmophyllum</taxon>
    </lineage>
</organism>